<dbReference type="GO" id="GO:0005634">
    <property type="term" value="C:nucleus"/>
    <property type="evidence" value="ECO:0007669"/>
    <property type="project" value="TreeGrafter"/>
</dbReference>
<sequence>MSGQQIHSQVNVLLEWCAANCIFIDPHMRIALDVDEDEGGRGCLGVYSTEKFIPPNYTLVRIPKDAVLSVRSCSLSGYIPFSPYGLEAQLALSLALYAEILRETQSRWFGYLQSLPAGLVDLPMFDLNSRSEDGLTTLEEINRFYHDFAEPLLLQHMALWQYGSTTSSIPTLNGFYRAFSLVHRALSSVDAYHGLSMVPIADWENHVHLESDYNVCPECGSLEECPHDAEESSEGRTAPKSKIRMLIMICLRYDFQYIWGRLDERPSCSTSMVSFWTCFYLRMPLKRIKREVFSLFRDILPCLNRDHHVFDQSRLIYYGGPSDRQFYLNDEGSLSHQLWSIFFVTSVHRQQLFPTRVDLRQTLQAVLNHQLTLETSLLGDQDESENAPSHQITFNHPDTRIIEVLLEIGQMSMALCSHLDSELHGLWNAMEEISDNAVRTELALSLLMSERSILDVANRNGEN</sequence>
<dbReference type="OrthoDB" id="441812at2759"/>
<name>A0A9P5NZC6_GYMJU</name>
<dbReference type="SUPFAM" id="SSF82199">
    <property type="entry name" value="SET domain"/>
    <property type="match status" value="1"/>
</dbReference>
<proteinExistence type="predicted"/>
<dbReference type="Gene3D" id="3.90.1410.10">
    <property type="entry name" value="set domain protein methyltransferase, domain 1"/>
    <property type="match status" value="1"/>
</dbReference>
<protein>
    <submittedName>
        <fullName evidence="1">Uncharacterized protein</fullName>
    </submittedName>
</protein>
<dbReference type="InterPro" id="IPR046341">
    <property type="entry name" value="SET_dom_sf"/>
</dbReference>
<dbReference type="InterPro" id="IPR050600">
    <property type="entry name" value="SETD3_SETD6_MTase"/>
</dbReference>
<reference evidence="1" key="1">
    <citation type="submission" date="2020-11" db="EMBL/GenBank/DDBJ databases">
        <authorList>
            <consortium name="DOE Joint Genome Institute"/>
            <person name="Ahrendt S."/>
            <person name="Riley R."/>
            <person name="Andreopoulos W."/>
            <person name="LaButti K."/>
            <person name="Pangilinan J."/>
            <person name="Ruiz-duenas F.J."/>
            <person name="Barrasa J.M."/>
            <person name="Sanchez-Garcia M."/>
            <person name="Camarero S."/>
            <person name="Miyauchi S."/>
            <person name="Serrano A."/>
            <person name="Linde D."/>
            <person name="Babiker R."/>
            <person name="Drula E."/>
            <person name="Ayuso-Fernandez I."/>
            <person name="Pacheco R."/>
            <person name="Padilla G."/>
            <person name="Ferreira P."/>
            <person name="Barriuso J."/>
            <person name="Kellner H."/>
            <person name="Castanera R."/>
            <person name="Alfaro M."/>
            <person name="Ramirez L."/>
            <person name="Pisabarro A.G."/>
            <person name="Kuo A."/>
            <person name="Tritt A."/>
            <person name="Lipzen A."/>
            <person name="He G."/>
            <person name="Yan M."/>
            <person name="Ng V."/>
            <person name="Cullen D."/>
            <person name="Martin F."/>
            <person name="Rosso M.-N."/>
            <person name="Henrissat B."/>
            <person name="Hibbett D."/>
            <person name="Martinez A.T."/>
            <person name="Grigoriev I.V."/>
        </authorList>
    </citation>
    <scope>NUCLEOTIDE SEQUENCE</scope>
    <source>
        <strain evidence="1">AH 44721</strain>
    </source>
</reference>
<evidence type="ECO:0000313" key="1">
    <source>
        <dbReference type="EMBL" id="KAF8911619.1"/>
    </source>
</evidence>
<dbReference type="AlphaFoldDB" id="A0A9P5NZC6"/>
<keyword evidence="2" id="KW-1185">Reference proteome</keyword>
<dbReference type="EMBL" id="JADNYJ010000004">
    <property type="protein sequence ID" value="KAF8911619.1"/>
    <property type="molecule type" value="Genomic_DNA"/>
</dbReference>
<evidence type="ECO:0000313" key="2">
    <source>
        <dbReference type="Proteomes" id="UP000724874"/>
    </source>
</evidence>
<dbReference type="GO" id="GO:0016279">
    <property type="term" value="F:protein-lysine N-methyltransferase activity"/>
    <property type="evidence" value="ECO:0007669"/>
    <property type="project" value="TreeGrafter"/>
</dbReference>
<dbReference type="PANTHER" id="PTHR13271:SF34">
    <property type="entry name" value="N-LYSINE METHYLTRANSFERASE SETD6"/>
    <property type="match status" value="1"/>
</dbReference>
<gene>
    <name evidence="1" type="ORF">CPB84DRAFT_1762387</name>
</gene>
<comment type="caution">
    <text evidence="1">The sequence shown here is derived from an EMBL/GenBank/DDBJ whole genome shotgun (WGS) entry which is preliminary data.</text>
</comment>
<organism evidence="1 2">
    <name type="scientific">Gymnopilus junonius</name>
    <name type="common">Spectacular rustgill mushroom</name>
    <name type="synonym">Gymnopilus spectabilis subsp. junonius</name>
    <dbReference type="NCBI Taxonomy" id="109634"/>
    <lineage>
        <taxon>Eukaryota</taxon>
        <taxon>Fungi</taxon>
        <taxon>Dikarya</taxon>
        <taxon>Basidiomycota</taxon>
        <taxon>Agaricomycotina</taxon>
        <taxon>Agaricomycetes</taxon>
        <taxon>Agaricomycetidae</taxon>
        <taxon>Agaricales</taxon>
        <taxon>Agaricineae</taxon>
        <taxon>Hymenogastraceae</taxon>
        <taxon>Gymnopilus</taxon>
    </lineage>
</organism>
<dbReference type="Proteomes" id="UP000724874">
    <property type="component" value="Unassembled WGS sequence"/>
</dbReference>
<dbReference type="PANTHER" id="PTHR13271">
    <property type="entry name" value="UNCHARACTERIZED PUTATIVE METHYLTRANSFERASE"/>
    <property type="match status" value="1"/>
</dbReference>
<accession>A0A9P5NZC6</accession>
<dbReference type="CDD" id="cd10527">
    <property type="entry name" value="SET_LSMT"/>
    <property type="match status" value="1"/>
</dbReference>